<feature type="transmembrane region" description="Helical" evidence="7">
    <location>
        <begin position="39"/>
        <end position="58"/>
    </location>
</feature>
<dbReference type="CDD" id="cd13127">
    <property type="entry name" value="MATE_tuaB_like"/>
    <property type="match status" value="1"/>
</dbReference>
<feature type="transmembrane region" description="Helical" evidence="7">
    <location>
        <begin position="444"/>
        <end position="462"/>
    </location>
</feature>
<evidence type="ECO:0000256" key="4">
    <source>
        <dbReference type="ARBA" id="ARBA00022692"/>
    </source>
</evidence>
<feature type="transmembrane region" description="Helical" evidence="7">
    <location>
        <begin position="110"/>
        <end position="134"/>
    </location>
</feature>
<dbReference type="EMBL" id="JABTCG010000001">
    <property type="protein sequence ID" value="MBD0849818.1"/>
    <property type="molecule type" value="Genomic_DNA"/>
</dbReference>
<keyword evidence="3" id="KW-1003">Cell membrane</keyword>
<reference evidence="8 9" key="1">
    <citation type="submission" date="2020-05" db="EMBL/GenBank/DDBJ databases">
        <title>The draft genome sequence of Maribacter arenosus CAU 1321.</title>
        <authorList>
            <person name="Mu L."/>
        </authorList>
    </citation>
    <scope>NUCLEOTIDE SEQUENCE [LARGE SCALE GENOMIC DNA]</scope>
    <source>
        <strain evidence="8 9">CAU 1321</strain>
    </source>
</reference>
<accession>A0ABR7V802</accession>
<feature type="transmembrane region" description="Helical" evidence="7">
    <location>
        <begin position="146"/>
        <end position="164"/>
    </location>
</feature>
<dbReference type="InterPro" id="IPR050833">
    <property type="entry name" value="Poly_Biosynth_Transport"/>
</dbReference>
<sequence>MSLKHKTIYGAAWSFAEALFLKGLSFIAMLLLARWLGPIDFGLIGMIAVFIGIGTSLVDSGMSSSIIRTKDADDDDYTTVFYMNMTISLIVYALMFYSAPYIALFYKQEVLISVIRVYCLIFIISAFSAVQLAILNKEMRFKRMTLLNAPSIIIGVGVGLYMGYNNYGVWSIITMYMTSQIVLSVLLWITGSWKPSLNFSKEKLKYHYNFGYKIMLSGLLDTIFKNSYQIIIGKFFPVQTLGHYERAKRFNEYPSTLITGILGKVTYPMLAQLQDDPPRLSMIYRRLLRMAFFIIAPLMLGLAAMAEPLFELILGPEWVPAVPYFQILSLAAMLHPIHAFNVNVLKVYGRSDLFLKLEIFKKSFLTLALIIGFQFGVIGLVWSGVFTSVISLAINTYYSSKLIDYSTKMQFLDMLPILLLAGLTFLLMYYSVYLFMDFSNITQLTIATLLGITFYLLIHSFFKASPLYDLVTIIKNRKL</sequence>
<dbReference type="PANTHER" id="PTHR30250:SF10">
    <property type="entry name" value="LIPOPOLYSACCHARIDE BIOSYNTHESIS PROTEIN WZXC"/>
    <property type="match status" value="1"/>
</dbReference>
<evidence type="ECO:0000313" key="8">
    <source>
        <dbReference type="EMBL" id="MBD0849818.1"/>
    </source>
</evidence>
<keyword evidence="6 7" id="KW-0472">Membrane</keyword>
<gene>
    <name evidence="8" type="ORF">HPE63_03985</name>
</gene>
<dbReference type="PANTHER" id="PTHR30250">
    <property type="entry name" value="PST FAMILY PREDICTED COLANIC ACID TRANSPORTER"/>
    <property type="match status" value="1"/>
</dbReference>
<comment type="similarity">
    <text evidence="2">Belongs to the polysaccharide synthase family.</text>
</comment>
<feature type="transmembrane region" description="Helical" evidence="7">
    <location>
        <begin position="170"/>
        <end position="191"/>
    </location>
</feature>
<feature type="transmembrane region" description="Helical" evidence="7">
    <location>
        <begin position="414"/>
        <end position="432"/>
    </location>
</feature>
<evidence type="ECO:0000256" key="6">
    <source>
        <dbReference type="ARBA" id="ARBA00023136"/>
    </source>
</evidence>
<evidence type="ECO:0000256" key="2">
    <source>
        <dbReference type="ARBA" id="ARBA00007430"/>
    </source>
</evidence>
<organism evidence="8 9">
    <name type="scientific">Maribacter arenosus</name>
    <dbReference type="NCBI Taxonomy" id="1854708"/>
    <lineage>
        <taxon>Bacteria</taxon>
        <taxon>Pseudomonadati</taxon>
        <taxon>Bacteroidota</taxon>
        <taxon>Flavobacteriia</taxon>
        <taxon>Flavobacteriales</taxon>
        <taxon>Flavobacteriaceae</taxon>
        <taxon>Maribacter</taxon>
    </lineage>
</organism>
<dbReference type="Pfam" id="PF13440">
    <property type="entry name" value="Polysacc_synt_3"/>
    <property type="match status" value="1"/>
</dbReference>
<evidence type="ECO:0000313" key="9">
    <source>
        <dbReference type="Proteomes" id="UP000598350"/>
    </source>
</evidence>
<keyword evidence="4 7" id="KW-0812">Transmembrane</keyword>
<evidence type="ECO:0000256" key="3">
    <source>
        <dbReference type="ARBA" id="ARBA00022475"/>
    </source>
</evidence>
<feature type="transmembrane region" description="Helical" evidence="7">
    <location>
        <begin position="364"/>
        <end position="394"/>
    </location>
</feature>
<feature type="transmembrane region" description="Helical" evidence="7">
    <location>
        <begin position="79"/>
        <end position="104"/>
    </location>
</feature>
<comment type="caution">
    <text evidence="8">The sequence shown here is derived from an EMBL/GenBank/DDBJ whole genome shotgun (WGS) entry which is preliminary data.</text>
</comment>
<evidence type="ECO:0000256" key="7">
    <source>
        <dbReference type="SAM" id="Phobius"/>
    </source>
</evidence>
<evidence type="ECO:0000256" key="1">
    <source>
        <dbReference type="ARBA" id="ARBA00004651"/>
    </source>
</evidence>
<proteinExistence type="inferred from homology"/>
<dbReference type="Proteomes" id="UP000598350">
    <property type="component" value="Unassembled WGS sequence"/>
</dbReference>
<feature type="transmembrane region" description="Helical" evidence="7">
    <location>
        <begin position="12"/>
        <end position="33"/>
    </location>
</feature>
<name>A0ABR7V802_9FLAO</name>
<keyword evidence="5 7" id="KW-1133">Transmembrane helix</keyword>
<feature type="transmembrane region" description="Helical" evidence="7">
    <location>
        <begin position="324"/>
        <end position="344"/>
    </location>
</feature>
<keyword evidence="9" id="KW-1185">Reference proteome</keyword>
<protein>
    <submittedName>
        <fullName evidence="8">Lipopolysaccharide biosynthesis protein</fullName>
    </submittedName>
</protein>
<comment type="subcellular location">
    <subcellularLocation>
        <location evidence="1">Cell membrane</location>
        <topology evidence="1">Multi-pass membrane protein</topology>
    </subcellularLocation>
</comment>
<feature type="transmembrane region" description="Helical" evidence="7">
    <location>
        <begin position="287"/>
        <end position="304"/>
    </location>
</feature>
<evidence type="ECO:0000256" key="5">
    <source>
        <dbReference type="ARBA" id="ARBA00022989"/>
    </source>
</evidence>
<dbReference type="RefSeq" id="WP_188312921.1">
    <property type="nucleotide sequence ID" value="NZ_JABTCG010000001.1"/>
</dbReference>